<evidence type="ECO:0000256" key="5">
    <source>
        <dbReference type="ARBA" id="ARBA00022729"/>
    </source>
</evidence>
<protein>
    <recommendedName>
        <fullName evidence="9">D-galactose/methyl-galactoside binding periplasmic protein MglB</fullName>
    </recommendedName>
</protein>
<proteinExistence type="predicted"/>
<feature type="domain" description="Periplasmic binding protein" evidence="10">
    <location>
        <begin position="42"/>
        <end position="319"/>
    </location>
</feature>
<comment type="subunit">
    <text evidence="8">The ABC transporter complex is composed of one ATP-binding protein (MglA), two transmembrane proteins (MglC) and a solute-binding protein (MglB).</text>
</comment>
<evidence type="ECO:0000256" key="8">
    <source>
        <dbReference type="ARBA" id="ARBA00034323"/>
    </source>
</evidence>
<dbReference type="EMBL" id="LZZM01000234">
    <property type="protein sequence ID" value="OOM71135.1"/>
    <property type="molecule type" value="Genomic_DNA"/>
</dbReference>
<evidence type="ECO:0000313" key="12">
    <source>
        <dbReference type="Proteomes" id="UP000190890"/>
    </source>
</evidence>
<dbReference type="GO" id="GO:0030246">
    <property type="term" value="F:carbohydrate binding"/>
    <property type="evidence" value="ECO:0007669"/>
    <property type="project" value="InterPro"/>
</dbReference>
<dbReference type="STRING" id="29367.CLPUN_51270"/>
<dbReference type="Proteomes" id="UP000190890">
    <property type="component" value="Unassembled WGS sequence"/>
</dbReference>
<dbReference type="GO" id="GO:0030288">
    <property type="term" value="C:outer membrane-bounded periplasmic space"/>
    <property type="evidence" value="ECO:0007669"/>
    <property type="project" value="TreeGrafter"/>
</dbReference>
<comment type="caution">
    <text evidence="11">The sequence shown here is derived from an EMBL/GenBank/DDBJ whole genome shotgun (WGS) entry which is preliminary data.</text>
</comment>
<evidence type="ECO:0000313" key="11">
    <source>
        <dbReference type="EMBL" id="OOM71135.1"/>
    </source>
</evidence>
<dbReference type="InterPro" id="IPR028082">
    <property type="entry name" value="Peripla_BP_I"/>
</dbReference>
<evidence type="ECO:0000256" key="2">
    <source>
        <dbReference type="ARBA" id="ARBA00022448"/>
    </source>
</evidence>
<dbReference type="GO" id="GO:0046872">
    <property type="term" value="F:metal ion binding"/>
    <property type="evidence" value="ECO:0007669"/>
    <property type="project" value="UniProtKB-KW"/>
</dbReference>
<keyword evidence="12" id="KW-1185">Reference proteome</keyword>
<evidence type="ECO:0000256" key="3">
    <source>
        <dbReference type="ARBA" id="ARBA00022597"/>
    </source>
</evidence>
<evidence type="ECO:0000256" key="4">
    <source>
        <dbReference type="ARBA" id="ARBA00022723"/>
    </source>
</evidence>
<keyword evidence="5" id="KW-0732">Signal</keyword>
<accession>A0A1S8T0Y4</accession>
<dbReference type="RefSeq" id="WP_077850011.1">
    <property type="nucleotide sequence ID" value="NZ_LZZM01000234.1"/>
</dbReference>
<dbReference type="SUPFAM" id="SSF53822">
    <property type="entry name" value="Periplasmic binding protein-like I"/>
    <property type="match status" value="1"/>
</dbReference>
<evidence type="ECO:0000256" key="7">
    <source>
        <dbReference type="ARBA" id="ARBA00022837"/>
    </source>
</evidence>
<reference evidence="11 12" key="1">
    <citation type="submission" date="2016-05" db="EMBL/GenBank/DDBJ databases">
        <title>Microbial solvent formation.</title>
        <authorList>
            <person name="Poehlein A."/>
            <person name="Montoya Solano J.D."/>
            <person name="Flitsch S."/>
            <person name="Krabben P."/>
            <person name="Duerre P."/>
            <person name="Daniel R."/>
        </authorList>
    </citation>
    <scope>NUCLEOTIDE SEQUENCE [LARGE SCALE GENOMIC DNA]</scope>
    <source>
        <strain evidence="11 12">DSM 2619</strain>
    </source>
</reference>
<sequence length="347" mass="38614">MKLFIRTVIAIISFTIINVLISTNKNNFYISSINAIGNPPKVGVLLFNFNDPYISFVKQSLENIEKENPNKVRFSFYDSKDNQAIQNADIDNLINDNIDLLLINLVDTKQSTISSIINKATTKNIPLIFFNIELPLSPQSTSQRVAVVATDSKLSGIIQGKILADLWNNNKKVIDKNNDNVLQYIMLQGKTNNPASLNRTIYSISTLNDNGIRTEELALKICNWDRDCAKAAINSLFLKYGGNIEAIIANNDAMAIGAIDALQAYGYNKGDKTKTIPVVGVDAIPEARELISKGFMAGTVVQDPKEFANALYSVGLNLIYNREPLEGTNYKFNKEGIIEIPYYEYIP</sequence>
<dbReference type="PANTHER" id="PTHR30036:SF2">
    <property type="entry name" value="D-GALACTOSE_METHYL-GALACTOSIDE BINDING PERIPLASMIC PROTEIN MGLB"/>
    <property type="match status" value="1"/>
</dbReference>
<dbReference type="Pfam" id="PF13407">
    <property type="entry name" value="Peripla_BP_4"/>
    <property type="match status" value="1"/>
</dbReference>
<keyword evidence="6" id="KW-0574">Periplasm</keyword>
<evidence type="ECO:0000256" key="6">
    <source>
        <dbReference type="ARBA" id="ARBA00022764"/>
    </source>
</evidence>
<gene>
    <name evidence="11" type="primary">mglB_11</name>
    <name evidence="11" type="ORF">CLPUN_51270</name>
</gene>
<keyword evidence="2" id="KW-0813">Transport</keyword>
<evidence type="ECO:0000259" key="10">
    <source>
        <dbReference type="Pfam" id="PF13407"/>
    </source>
</evidence>
<keyword evidence="3" id="KW-0762">Sugar transport</keyword>
<dbReference type="InterPro" id="IPR025997">
    <property type="entry name" value="SBP_2_dom"/>
</dbReference>
<name>A0A1S8T0Y4_9CLOT</name>
<keyword evidence="4" id="KW-0479">Metal-binding</keyword>
<comment type="subcellular location">
    <subcellularLocation>
        <location evidence="1">Cell envelope</location>
    </subcellularLocation>
</comment>
<dbReference type="InterPro" id="IPR044085">
    <property type="entry name" value="MglB-like_PBP1"/>
</dbReference>
<organism evidence="11 12">
    <name type="scientific">Clostridium puniceum</name>
    <dbReference type="NCBI Taxonomy" id="29367"/>
    <lineage>
        <taxon>Bacteria</taxon>
        <taxon>Bacillati</taxon>
        <taxon>Bacillota</taxon>
        <taxon>Clostridia</taxon>
        <taxon>Eubacteriales</taxon>
        <taxon>Clostridiaceae</taxon>
        <taxon>Clostridium</taxon>
    </lineage>
</organism>
<evidence type="ECO:0000256" key="1">
    <source>
        <dbReference type="ARBA" id="ARBA00004196"/>
    </source>
</evidence>
<keyword evidence="7" id="KW-0106">Calcium</keyword>
<dbReference type="InterPro" id="IPR050555">
    <property type="entry name" value="Bact_Solute-Bind_Prot2"/>
</dbReference>
<dbReference type="OrthoDB" id="9814427at2"/>
<dbReference type="Gene3D" id="3.40.50.2300">
    <property type="match status" value="2"/>
</dbReference>
<dbReference type="PANTHER" id="PTHR30036">
    <property type="entry name" value="D-XYLOSE-BINDING PERIPLASMIC PROTEIN"/>
    <property type="match status" value="1"/>
</dbReference>
<dbReference type="CDD" id="cd01539">
    <property type="entry name" value="PBP1_GGBP"/>
    <property type="match status" value="1"/>
</dbReference>
<dbReference type="AlphaFoldDB" id="A0A1S8T0Y4"/>
<evidence type="ECO:0000256" key="9">
    <source>
        <dbReference type="ARBA" id="ARBA00034344"/>
    </source>
</evidence>